<comment type="caution">
    <text evidence="1">The sequence shown here is derived from an EMBL/GenBank/DDBJ whole genome shotgun (WGS) entry which is preliminary data.</text>
</comment>
<protein>
    <recommendedName>
        <fullName evidence="3">FBD domain-containing protein</fullName>
    </recommendedName>
</protein>
<accession>A0ABQ7C1T1</accession>
<keyword evidence="2" id="KW-1185">Reference proteome</keyword>
<organism evidence="1 2">
    <name type="scientific">Brassica cretica</name>
    <name type="common">Mustard</name>
    <dbReference type="NCBI Taxonomy" id="69181"/>
    <lineage>
        <taxon>Eukaryota</taxon>
        <taxon>Viridiplantae</taxon>
        <taxon>Streptophyta</taxon>
        <taxon>Embryophyta</taxon>
        <taxon>Tracheophyta</taxon>
        <taxon>Spermatophyta</taxon>
        <taxon>Magnoliopsida</taxon>
        <taxon>eudicotyledons</taxon>
        <taxon>Gunneridae</taxon>
        <taxon>Pentapetalae</taxon>
        <taxon>rosids</taxon>
        <taxon>malvids</taxon>
        <taxon>Brassicales</taxon>
        <taxon>Brassicaceae</taxon>
        <taxon>Brassiceae</taxon>
        <taxon>Brassica</taxon>
    </lineage>
</organism>
<sequence>MFFIVTHSDYYDFVPSSYLVVNLNSLVEANLDLLVTVNHTWLASFALENDNITSNPTNLFKGMRNVQIMNLLSHESLERFYFFRGAIPVFENLLHLSITTMSECCWRGLVFLLNNCPNLETLTIKSFVPMPYQGRVALIRCTSEQTLIVHLVAQGLCSPPESV</sequence>
<dbReference type="Proteomes" id="UP000266723">
    <property type="component" value="Unassembled WGS sequence"/>
</dbReference>
<proteinExistence type="predicted"/>
<dbReference type="PANTHER" id="PTHR31293">
    <property type="entry name" value="RNI-LIKE SUPERFAMILY PROTEIN"/>
    <property type="match status" value="1"/>
</dbReference>
<name>A0ABQ7C1T1_BRACR</name>
<reference evidence="1 2" key="1">
    <citation type="journal article" date="2020" name="BMC Genomics">
        <title>Intraspecific diversification of the crop wild relative Brassica cretica Lam. using demographic model selection.</title>
        <authorList>
            <person name="Kioukis A."/>
            <person name="Michalopoulou V.A."/>
            <person name="Briers L."/>
            <person name="Pirintsos S."/>
            <person name="Studholme D.J."/>
            <person name="Pavlidis P."/>
            <person name="Sarris P.F."/>
        </authorList>
    </citation>
    <scope>NUCLEOTIDE SEQUENCE [LARGE SCALE GENOMIC DNA]</scope>
    <source>
        <strain evidence="2">cv. PFS-1207/04</strain>
    </source>
</reference>
<evidence type="ECO:0008006" key="3">
    <source>
        <dbReference type="Google" id="ProtNLM"/>
    </source>
</evidence>
<dbReference type="EMBL" id="QGKV02000832">
    <property type="protein sequence ID" value="KAF3545588.1"/>
    <property type="molecule type" value="Genomic_DNA"/>
</dbReference>
<evidence type="ECO:0000313" key="2">
    <source>
        <dbReference type="Proteomes" id="UP000266723"/>
    </source>
</evidence>
<dbReference type="InterPro" id="IPR055294">
    <property type="entry name" value="FBL60-like"/>
</dbReference>
<gene>
    <name evidence="1" type="ORF">DY000_02005476</name>
</gene>
<evidence type="ECO:0000313" key="1">
    <source>
        <dbReference type="EMBL" id="KAF3545588.1"/>
    </source>
</evidence>
<dbReference type="PANTHER" id="PTHR31293:SF12">
    <property type="entry name" value="RNI-LIKE SUPERFAMILY PROTEIN"/>
    <property type="match status" value="1"/>
</dbReference>